<dbReference type="RefSeq" id="WP_183910307.1">
    <property type="nucleotide sequence ID" value="NZ_JACHXZ010000003.1"/>
</dbReference>
<dbReference type="PANTHER" id="PTHR35566">
    <property type="entry name" value="BLR3599 PROTEIN"/>
    <property type="match status" value="1"/>
</dbReference>
<dbReference type="EMBL" id="JACHXZ010000003">
    <property type="protein sequence ID" value="MBB3168790.1"/>
    <property type="molecule type" value="Genomic_DNA"/>
</dbReference>
<organism evidence="1 2">
    <name type="scientific">Simiduia aestuariiviva</name>
    <dbReference type="NCBI Taxonomy" id="1510459"/>
    <lineage>
        <taxon>Bacteria</taxon>
        <taxon>Pseudomonadati</taxon>
        <taxon>Pseudomonadota</taxon>
        <taxon>Gammaproteobacteria</taxon>
        <taxon>Cellvibrionales</taxon>
        <taxon>Cellvibrionaceae</taxon>
        <taxon>Simiduia</taxon>
    </lineage>
</organism>
<sequence length="445" mass="49884">MSAMNKVIWSEGMFLRPQHFQQQDRYWERYIEGKLGASSPYNWGIESLAIDSEPLNMGKVSITQIRAVFPDGTPYTAPEIEITPDVLDVPENTQDQLIYLCIPLRRPGSQDAIRAEEELPQARYQTFNYDVRNSTAQSSEPARIQIGKLRVCLKLGSDDLSGYATIAIARVIERLADKPIKLDREFIPPVLRCDVSANLSAYLEEVKGLLKQRGDALGHRLADSGRAGSAEIADYLLLQVLNRVEPILGQLSNQEQVHPYVLYLELVQLAGELATFTMPTKRAPVFNAYQHTNLQLTFSDLFRSLRQSLSTVLEQSAVPLSLVERKYGIHVAPISDHSMIDSCSFVLAIKADVQTELLRTRFPSQAKVAPVETIRELITTQLPGIKIRALPVAPRQIPYHAGHIYFELEKSGELWATFKRSGGFAVHLGANFPGLTMELWAIRNS</sequence>
<dbReference type="NCBIfam" id="TIGR03353">
    <property type="entry name" value="VI_chp_4"/>
    <property type="match status" value="1"/>
</dbReference>
<keyword evidence="2" id="KW-1185">Reference proteome</keyword>
<evidence type="ECO:0000313" key="2">
    <source>
        <dbReference type="Proteomes" id="UP000559987"/>
    </source>
</evidence>
<dbReference type="InterPro" id="IPR010263">
    <property type="entry name" value="T6SS_TssK"/>
</dbReference>
<comment type="caution">
    <text evidence="1">The sequence shown here is derived from an EMBL/GenBank/DDBJ whole genome shotgun (WGS) entry which is preliminary data.</text>
</comment>
<accession>A0A839UQL4</accession>
<name>A0A839UQL4_9GAMM</name>
<evidence type="ECO:0000313" key="1">
    <source>
        <dbReference type="EMBL" id="MBB3168790.1"/>
    </source>
</evidence>
<dbReference type="Pfam" id="PF05936">
    <property type="entry name" value="T6SS_VasE"/>
    <property type="match status" value="1"/>
</dbReference>
<dbReference type="Proteomes" id="UP000559987">
    <property type="component" value="Unassembled WGS sequence"/>
</dbReference>
<dbReference type="PANTHER" id="PTHR35566:SF1">
    <property type="entry name" value="TYPE VI SECRETION SYSTEM BASEPLATE COMPONENT TSSK1"/>
    <property type="match status" value="1"/>
</dbReference>
<protein>
    <submittedName>
        <fullName evidence="1">Type VI secretion system protein ImpJ</fullName>
    </submittedName>
</protein>
<proteinExistence type="predicted"/>
<gene>
    <name evidence="1" type="ORF">FHS30_001998</name>
</gene>
<reference evidence="1 2" key="1">
    <citation type="submission" date="2020-08" db="EMBL/GenBank/DDBJ databases">
        <title>Genomic Encyclopedia of Type Strains, Phase III (KMG-III): the genomes of soil and plant-associated and newly described type strains.</title>
        <authorList>
            <person name="Whitman W."/>
        </authorList>
    </citation>
    <scope>NUCLEOTIDE SEQUENCE [LARGE SCALE GENOMIC DNA]</scope>
    <source>
        <strain evidence="1 2">CECT 8571</strain>
    </source>
</reference>
<dbReference type="AlphaFoldDB" id="A0A839UQL4"/>